<dbReference type="RefSeq" id="WP_038011327.1">
    <property type="nucleotide sequence ID" value="NZ_NOIH01000003.1"/>
</dbReference>
<dbReference type="AlphaFoldDB" id="A0A235F296"/>
<dbReference type="InterPro" id="IPR027785">
    <property type="entry name" value="UvrD-like_helicase_C"/>
</dbReference>
<proteinExistence type="predicted"/>
<keyword evidence="6" id="KW-1185">Reference proteome</keyword>
<evidence type="ECO:0000256" key="1">
    <source>
        <dbReference type="ARBA" id="ARBA00022741"/>
    </source>
</evidence>
<dbReference type="PANTHER" id="PTHR43788:SF6">
    <property type="entry name" value="DNA HELICASE B"/>
    <property type="match status" value="1"/>
</dbReference>
<dbReference type="Gene3D" id="2.30.30.940">
    <property type="match status" value="1"/>
</dbReference>
<keyword evidence="1" id="KW-0547">Nucleotide-binding</keyword>
<dbReference type="PANTHER" id="PTHR43788">
    <property type="entry name" value="DNA2/NAM7 HELICASE FAMILY MEMBER"/>
    <property type="match status" value="1"/>
</dbReference>
<dbReference type="CDD" id="cd17933">
    <property type="entry name" value="DEXSc_RecD-like"/>
    <property type="match status" value="1"/>
</dbReference>
<dbReference type="EMBL" id="NOIH01000003">
    <property type="protein sequence ID" value="OYD55410.1"/>
    <property type="molecule type" value="Genomic_DNA"/>
</dbReference>
<dbReference type="InterPro" id="IPR027417">
    <property type="entry name" value="P-loop_NTPase"/>
</dbReference>
<evidence type="ECO:0000256" key="2">
    <source>
        <dbReference type="ARBA" id="ARBA00022840"/>
    </source>
</evidence>
<evidence type="ECO:0000313" key="6">
    <source>
        <dbReference type="Proteomes" id="UP000215181"/>
    </source>
</evidence>
<dbReference type="InterPro" id="IPR029493">
    <property type="entry name" value="RecD2-like_HHH"/>
</dbReference>
<accession>A0A235F296</accession>
<evidence type="ECO:0000313" key="5">
    <source>
        <dbReference type="EMBL" id="OYD55410.1"/>
    </source>
</evidence>
<evidence type="ECO:0000259" key="4">
    <source>
        <dbReference type="Pfam" id="PF14490"/>
    </source>
</evidence>
<dbReference type="OrthoDB" id="9803432at2"/>
<sequence>MPEAVTLSVSALLYHDARKGGAIFSGDDEAGQRVRVVAPYSTISRVPVRGETWRIDGAYESHPQYGRQLKATRCQFVVPRGRLLVRYLSRSKSFPGVGEATAAKLYDEFGEGLGDVLLASDVERLRKVISPALAAILVEGWLARKTEMELVSYLDQMGFEPRLADKLVQCWGDAAKATIDANPYLLLAVAGWSRVDAEAQKLGIARTDHRRLVGAIEAALYSRLNVGHTLTSHDTTVKLATSLVGREHCTKAIAAAREDGAIVGSPGQGYQPVGVSSLEQGIAARLRAMIAGKAPAQGYLFHAPSDAPTDALIAEYEGLQGIKLTDEQKAAIRMAANRQFSLVLGGAGVGKTTVLGGLIRVLEAHRWSILQLALAGRAAKRMGEATGRPAMTIAKFLLGIRSGKLELAPRTVLVVDEASMLDLPTLYRILSQLPDGSRLLLVGDPAQLPPIGFGLTFHRLATSDAVPKQHLTQVHRQAASTGIPAVAAAIRNHQLPALAEFCGARPGVSAIRCTRDEIVSALFELARVWAGDDWRVVGSVKNGAAGVNDLNTSFHHRFSAGRARLNGYSFAEGDPIVYLRNDYDRGLMNGSLGTVVEVHSEECVLVADFEGDRHILAVGDLADIDLAYAITCHKAQGSQFRRVAIPLVRSRLLDHSLIYTALTRGVEQVVLVGDMAALHAAIKSPPRASRREVGFTV</sequence>
<reference evidence="5 6" key="1">
    <citation type="submission" date="2017-07" db="EMBL/GenBank/DDBJ databases">
        <title>Thauera sp. KNDSS-Mac4 genome sequence and assembly.</title>
        <authorList>
            <person name="Mayilraj S."/>
        </authorList>
    </citation>
    <scope>NUCLEOTIDE SEQUENCE [LARGE SCALE GENOMIC DNA]</scope>
    <source>
        <strain evidence="5 6">KNDSS-Mac4</strain>
    </source>
</reference>
<gene>
    <name evidence="5" type="ORF">CGK74_04275</name>
</gene>
<dbReference type="Proteomes" id="UP000215181">
    <property type="component" value="Unassembled WGS sequence"/>
</dbReference>
<name>A0A235F296_9RHOO</name>
<dbReference type="GO" id="GO:0006310">
    <property type="term" value="P:DNA recombination"/>
    <property type="evidence" value="ECO:0007669"/>
    <property type="project" value="TreeGrafter"/>
</dbReference>
<dbReference type="Pfam" id="PF13604">
    <property type="entry name" value="AAA_30"/>
    <property type="match status" value="1"/>
</dbReference>
<organism evidence="5 6">
    <name type="scientific">Thauera propionica</name>
    <dbReference type="NCBI Taxonomy" id="2019431"/>
    <lineage>
        <taxon>Bacteria</taxon>
        <taxon>Pseudomonadati</taxon>
        <taxon>Pseudomonadota</taxon>
        <taxon>Betaproteobacteria</taxon>
        <taxon>Rhodocyclales</taxon>
        <taxon>Zoogloeaceae</taxon>
        <taxon>Thauera</taxon>
    </lineage>
</organism>
<protein>
    <submittedName>
        <fullName evidence="5">Uncharacterized protein</fullName>
    </submittedName>
</protein>
<dbReference type="GO" id="GO:0009338">
    <property type="term" value="C:exodeoxyribonuclease V complex"/>
    <property type="evidence" value="ECO:0007669"/>
    <property type="project" value="TreeGrafter"/>
</dbReference>
<evidence type="ECO:0000259" key="3">
    <source>
        <dbReference type="Pfam" id="PF13538"/>
    </source>
</evidence>
<dbReference type="GO" id="GO:0005524">
    <property type="term" value="F:ATP binding"/>
    <property type="evidence" value="ECO:0007669"/>
    <property type="project" value="UniProtKB-KW"/>
</dbReference>
<dbReference type="InterPro" id="IPR050534">
    <property type="entry name" value="Coronavir_polyprotein_1ab"/>
</dbReference>
<feature type="domain" description="ATP-dependent RecD2 DNA helicase-like helix-hairpin-helix" evidence="4">
    <location>
        <begin position="146"/>
        <end position="229"/>
    </location>
</feature>
<dbReference type="GO" id="GO:0017116">
    <property type="term" value="F:single-stranded DNA helicase activity"/>
    <property type="evidence" value="ECO:0007669"/>
    <property type="project" value="TreeGrafter"/>
</dbReference>
<dbReference type="Gene3D" id="3.40.50.300">
    <property type="entry name" value="P-loop containing nucleotide triphosphate hydrolases"/>
    <property type="match status" value="2"/>
</dbReference>
<dbReference type="CDD" id="cd18809">
    <property type="entry name" value="SF1_C_RecD"/>
    <property type="match status" value="1"/>
</dbReference>
<dbReference type="SUPFAM" id="SSF52540">
    <property type="entry name" value="P-loop containing nucleoside triphosphate hydrolases"/>
    <property type="match status" value="2"/>
</dbReference>
<dbReference type="Pfam" id="PF13538">
    <property type="entry name" value="UvrD_C_2"/>
    <property type="match status" value="1"/>
</dbReference>
<comment type="caution">
    <text evidence="5">The sequence shown here is derived from an EMBL/GenBank/DDBJ whole genome shotgun (WGS) entry which is preliminary data.</text>
</comment>
<dbReference type="Pfam" id="PF14490">
    <property type="entry name" value="HHH_RecD2"/>
    <property type="match status" value="1"/>
</dbReference>
<keyword evidence="2" id="KW-0067">ATP-binding</keyword>
<feature type="domain" description="UvrD-like helicase C-terminal" evidence="3">
    <location>
        <begin position="626"/>
        <end position="672"/>
    </location>
</feature>
<dbReference type="Gene3D" id="1.10.10.2220">
    <property type="match status" value="1"/>
</dbReference>